<evidence type="ECO:0000256" key="1">
    <source>
        <dbReference type="ARBA" id="ARBA00006485"/>
    </source>
</evidence>
<dbReference type="FunFam" id="1.10.510.10:FF:000624">
    <property type="entry name" value="Mitogen-activated protein kinase"/>
    <property type="match status" value="1"/>
</dbReference>
<keyword evidence="3 15" id="KW-0723">Serine/threonine-protein kinase</keyword>
<dbReference type="Gene3D" id="3.30.200.20">
    <property type="entry name" value="Phosphorylase Kinase, domain 1"/>
    <property type="match status" value="1"/>
</dbReference>
<dbReference type="GO" id="GO:0010468">
    <property type="term" value="P:regulation of gene expression"/>
    <property type="evidence" value="ECO:0007669"/>
    <property type="project" value="TreeGrafter"/>
</dbReference>
<dbReference type="Pfam" id="PF00069">
    <property type="entry name" value="Pkinase"/>
    <property type="match status" value="1"/>
</dbReference>
<gene>
    <name evidence="17" type="ORF">Din_047859</name>
</gene>
<keyword evidence="4" id="KW-0597">Phosphoprotein</keyword>
<dbReference type="AlphaFoldDB" id="A0A5B7CBX0"/>
<sequence length="302" mass="34080">MDKYKEIEKIGYGSYGDLYKGCVSVTNEAVILKQLQFPDESEGVPTNLIREISLLKEMKHSNIVRLLDVVNADDGNSVYLVYEHMDLDLNLKKFMDKLETHPLKFINIQEIDKQRDLIKKFLLQILLGVACYHSHNISHKDVKPQNLLIDPGNNILKLADFGVIGASPETHGKEDVTPSYKAPELLLHSEISFPADVWAVGCIFAEMVIRRPLFSGLSDNDILTNIFRVTGTPNEKNWPGIISSRSSVTRFPNNNFWELEEFVPGLETAGLDLLSKMLCLNPRGRITAEDALNHAYLDNVDI</sequence>
<evidence type="ECO:0000256" key="3">
    <source>
        <dbReference type="ARBA" id="ARBA00022527"/>
    </source>
</evidence>
<keyword evidence="5" id="KW-0132">Cell division</keyword>
<name>A0A5B7CBX0_DAVIN</name>
<evidence type="ECO:0000256" key="10">
    <source>
        <dbReference type="ARBA" id="ARBA00022840"/>
    </source>
</evidence>
<dbReference type="InterPro" id="IPR000719">
    <property type="entry name" value="Prot_kinase_dom"/>
</dbReference>
<dbReference type="GO" id="GO:0007165">
    <property type="term" value="P:signal transduction"/>
    <property type="evidence" value="ECO:0007669"/>
    <property type="project" value="TreeGrafter"/>
</dbReference>
<dbReference type="GO" id="GO:0030332">
    <property type="term" value="F:cyclin binding"/>
    <property type="evidence" value="ECO:0007669"/>
    <property type="project" value="TreeGrafter"/>
</dbReference>
<dbReference type="PROSITE" id="PS00108">
    <property type="entry name" value="PROTEIN_KINASE_ST"/>
    <property type="match status" value="1"/>
</dbReference>
<keyword evidence="10 14" id="KW-0067">ATP-binding</keyword>
<accession>A0A5B7CBX0</accession>
<dbReference type="GO" id="GO:0005634">
    <property type="term" value="C:nucleus"/>
    <property type="evidence" value="ECO:0007669"/>
    <property type="project" value="TreeGrafter"/>
</dbReference>
<dbReference type="SMART" id="SM00220">
    <property type="entry name" value="S_TKc"/>
    <property type="match status" value="1"/>
</dbReference>
<dbReference type="InterPro" id="IPR008271">
    <property type="entry name" value="Ser/Thr_kinase_AS"/>
</dbReference>
<dbReference type="EMBL" id="GHES01047859">
    <property type="protein sequence ID" value="MPA78418.1"/>
    <property type="molecule type" value="Transcribed_RNA"/>
</dbReference>
<evidence type="ECO:0000256" key="8">
    <source>
        <dbReference type="ARBA" id="ARBA00022776"/>
    </source>
</evidence>
<dbReference type="PROSITE" id="PS00107">
    <property type="entry name" value="PROTEIN_KINASE_ATP"/>
    <property type="match status" value="1"/>
</dbReference>
<dbReference type="GO" id="GO:0005737">
    <property type="term" value="C:cytoplasm"/>
    <property type="evidence" value="ECO:0007669"/>
    <property type="project" value="TreeGrafter"/>
</dbReference>
<evidence type="ECO:0000256" key="5">
    <source>
        <dbReference type="ARBA" id="ARBA00022618"/>
    </source>
</evidence>
<evidence type="ECO:0000256" key="11">
    <source>
        <dbReference type="ARBA" id="ARBA00023306"/>
    </source>
</evidence>
<evidence type="ECO:0000259" key="16">
    <source>
        <dbReference type="PROSITE" id="PS50011"/>
    </source>
</evidence>
<dbReference type="InterPro" id="IPR017441">
    <property type="entry name" value="Protein_kinase_ATP_BS"/>
</dbReference>
<dbReference type="PANTHER" id="PTHR24056:SF548">
    <property type="entry name" value="CYCLIN-DEPENDENT KINASE A-1"/>
    <property type="match status" value="1"/>
</dbReference>
<dbReference type="SUPFAM" id="SSF56112">
    <property type="entry name" value="Protein kinase-like (PK-like)"/>
    <property type="match status" value="1"/>
</dbReference>
<dbReference type="PANTHER" id="PTHR24056">
    <property type="entry name" value="CELL DIVISION PROTEIN KINASE"/>
    <property type="match status" value="1"/>
</dbReference>
<evidence type="ECO:0000256" key="9">
    <source>
        <dbReference type="ARBA" id="ARBA00022777"/>
    </source>
</evidence>
<dbReference type="GO" id="GO:0005524">
    <property type="term" value="F:ATP binding"/>
    <property type="evidence" value="ECO:0007669"/>
    <property type="project" value="UniProtKB-UniRule"/>
</dbReference>
<dbReference type="GO" id="GO:0004693">
    <property type="term" value="F:cyclin-dependent protein serine/threonine kinase activity"/>
    <property type="evidence" value="ECO:0007669"/>
    <property type="project" value="UniProtKB-EC"/>
</dbReference>
<dbReference type="GO" id="GO:0051445">
    <property type="term" value="P:regulation of meiotic cell cycle"/>
    <property type="evidence" value="ECO:0007669"/>
    <property type="project" value="TreeGrafter"/>
</dbReference>
<dbReference type="GO" id="GO:0000082">
    <property type="term" value="P:G1/S transition of mitotic cell cycle"/>
    <property type="evidence" value="ECO:0007669"/>
    <property type="project" value="TreeGrafter"/>
</dbReference>
<keyword evidence="11" id="KW-0131">Cell cycle</keyword>
<dbReference type="PROSITE" id="PS50011">
    <property type="entry name" value="PROTEIN_KINASE_DOM"/>
    <property type="match status" value="1"/>
</dbReference>
<evidence type="ECO:0000256" key="4">
    <source>
        <dbReference type="ARBA" id="ARBA00022553"/>
    </source>
</evidence>
<keyword evidence="8" id="KW-0498">Mitosis</keyword>
<evidence type="ECO:0000256" key="7">
    <source>
        <dbReference type="ARBA" id="ARBA00022741"/>
    </source>
</evidence>
<dbReference type="Gene3D" id="1.10.510.10">
    <property type="entry name" value="Transferase(Phosphotransferase) domain 1"/>
    <property type="match status" value="1"/>
</dbReference>
<evidence type="ECO:0000256" key="13">
    <source>
        <dbReference type="ARBA" id="ARBA00048367"/>
    </source>
</evidence>
<dbReference type="InterPro" id="IPR011009">
    <property type="entry name" value="Kinase-like_dom_sf"/>
</dbReference>
<protein>
    <recommendedName>
        <fullName evidence="2">cyclin-dependent kinase</fullName>
        <ecNumber evidence="2">2.7.11.22</ecNumber>
    </recommendedName>
</protein>
<reference evidence="17" key="1">
    <citation type="submission" date="2019-08" db="EMBL/GenBank/DDBJ databases">
        <title>Reference gene set and small RNA set construction with multiple tissues from Davidia involucrata Baill.</title>
        <authorList>
            <person name="Yang H."/>
            <person name="Zhou C."/>
            <person name="Li G."/>
            <person name="Wang J."/>
            <person name="Gao P."/>
            <person name="Wang M."/>
            <person name="Wang R."/>
            <person name="Zhao Y."/>
        </authorList>
    </citation>
    <scope>NUCLEOTIDE SEQUENCE</scope>
    <source>
        <tissue evidence="17">Mixed with DoveR01_LX</tissue>
    </source>
</reference>
<keyword evidence="7 14" id="KW-0547">Nucleotide-binding</keyword>
<evidence type="ECO:0000256" key="14">
    <source>
        <dbReference type="PROSITE-ProRule" id="PRU10141"/>
    </source>
</evidence>
<evidence type="ECO:0000313" key="17">
    <source>
        <dbReference type="EMBL" id="MPA78418.1"/>
    </source>
</evidence>
<proteinExistence type="inferred from homology"/>
<evidence type="ECO:0000256" key="2">
    <source>
        <dbReference type="ARBA" id="ARBA00012425"/>
    </source>
</evidence>
<dbReference type="GO" id="GO:0051301">
    <property type="term" value="P:cell division"/>
    <property type="evidence" value="ECO:0007669"/>
    <property type="project" value="UniProtKB-KW"/>
</dbReference>
<dbReference type="GO" id="GO:0010389">
    <property type="term" value="P:regulation of G2/M transition of mitotic cell cycle"/>
    <property type="evidence" value="ECO:0007669"/>
    <property type="project" value="TreeGrafter"/>
</dbReference>
<comment type="catalytic activity">
    <reaction evidence="13">
        <text>L-seryl-[protein] + ATP = O-phospho-L-seryl-[protein] + ADP + H(+)</text>
        <dbReference type="Rhea" id="RHEA:17989"/>
        <dbReference type="Rhea" id="RHEA-COMP:9863"/>
        <dbReference type="Rhea" id="RHEA-COMP:11604"/>
        <dbReference type="ChEBI" id="CHEBI:15378"/>
        <dbReference type="ChEBI" id="CHEBI:29999"/>
        <dbReference type="ChEBI" id="CHEBI:30616"/>
        <dbReference type="ChEBI" id="CHEBI:83421"/>
        <dbReference type="ChEBI" id="CHEBI:456216"/>
        <dbReference type="EC" id="2.7.11.22"/>
    </reaction>
</comment>
<evidence type="ECO:0000256" key="12">
    <source>
        <dbReference type="ARBA" id="ARBA00047811"/>
    </source>
</evidence>
<evidence type="ECO:0000256" key="6">
    <source>
        <dbReference type="ARBA" id="ARBA00022679"/>
    </source>
</evidence>
<keyword evidence="9" id="KW-0418">Kinase</keyword>
<dbReference type="EC" id="2.7.11.22" evidence="2"/>
<dbReference type="InterPro" id="IPR050108">
    <property type="entry name" value="CDK"/>
</dbReference>
<feature type="binding site" evidence="14">
    <location>
        <position position="33"/>
    </location>
    <ligand>
        <name>ATP</name>
        <dbReference type="ChEBI" id="CHEBI:30616"/>
    </ligand>
</feature>
<dbReference type="FunFam" id="3.30.200.20:FF:000124">
    <property type="entry name" value="Cyclin-dependent kinase 4"/>
    <property type="match status" value="1"/>
</dbReference>
<comment type="similarity">
    <text evidence="1">Belongs to the protein kinase superfamily. CMGC Ser/Thr protein kinase family. CDC2/CDKX subfamily.</text>
</comment>
<organism evidence="17">
    <name type="scientific">Davidia involucrata</name>
    <name type="common">Dove tree</name>
    <dbReference type="NCBI Taxonomy" id="16924"/>
    <lineage>
        <taxon>Eukaryota</taxon>
        <taxon>Viridiplantae</taxon>
        <taxon>Streptophyta</taxon>
        <taxon>Embryophyta</taxon>
        <taxon>Tracheophyta</taxon>
        <taxon>Spermatophyta</taxon>
        <taxon>Magnoliopsida</taxon>
        <taxon>eudicotyledons</taxon>
        <taxon>Gunneridae</taxon>
        <taxon>Pentapetalae</taxon>
        <taxon>asterids</taxon>
        <taxon>Cornales</taxon>
        <taxon>Nyssaceae</taxon>
        <taxon>Davidia</taxon>
    </lineage>
</organism>
<feature type="domain" description="Protein kinase" evidence="16">
    <location>
        <begin position="4"/>
        <end position="297"/>
    </location>
</feature>
<dbReference type="GO" id="GO:0000307">
    <property type="term" value="C:cyclin-dependent protein kinase holoenzyme complex"/>
    <property type="evidence" value="ECO:0007669"/>
    <property type="project" value="TreeGrafter"/>
</dbReference>
<keyword evidence="6" id="KW-0808">Transferase</keyword>
<comment type="catalytic activity">
    <reaction evidence="12">
        <text>L-threonyl-[protein] + ATP = O-phospho-L-threonyl-[protein] + ADP + H(+)</text>
        <dbReference type="Rhea" id="RHEA:46608"/>
        <dbReference type="Rhea" id="RHEA-COMP:11060"/>
        <dbReference type="Rhea" id="RHEA-COMP:11605"/>
        <dbReference type="ChEBI" id="CHEBI:15378"/>
        <dbReference type="ChEBI" id="CHEBI:30013"/>
        <dbReference type="ChEBI" id="CHEBI:30616"/>
        <dbReference type="ChEBI" id="CHEBI:61977"/>
        <dbReference type="ChEBI" id="CHEBI:456216"/>
        <dbReference type="EC" id="2.7.11.22"/>
    </reaction>
</comment>
<evidence type="ECO:0000256" key="15">
    <source>
        <dbReference type="RuleBase" id="RU000304"/>
    </source>
</evidence>